<evidence type="ECO:0000256" key="6">
    <source>
        <dbReference type="HAMAP-Rule" id="MF_00074"/>
    </source>
</evidence>
<keyword evidence="8" id="KW-0132">Cell division</keyword>
<accession>I3TR67</accession>
<keyword evidence="1 6" id="KW-0963">Cytoplasm</keyword>
<dbReference type="KEGG" id="tmo:TMO_3417"/>
<dbReference type="EMBL" id="CP003236">
    <property type="protein sequence ID" value="AFK55255.1"/>
    <property type="molecule type" value="Genomic_DNA"/>
</dbReference>
<keyword evidence="5 6" id="KW-0949">S-adenosyl-L-methionine</keyword>
<evidence type="ECO:0000256" key="7">
    <source>
        <dbReference type="SAM" id="MobiDB-lite"/>
    </source>
</evidence>
<dbReference type="GO" id="GO:0070043">
    <property type="term" value="F:rRNA (guanine-N7-)-methyltransferase activity"/>
    <property type="evidence" value="ECO:0007669"/>
    <property type="project" value="UniProtKB-UniRule"/>
</dbReference>
<keyword evidence="3 6" id="KW-0489">Methyltransferase</keyword>
<keyword evidence="8" id="KW-0131">Cell cycle</keyword>
<reference evidence="8 9" key="1">
    <citation type="journal article" date="2012" name="J. Am. Chem. Soc.">
        <title>Bacterial biosynthesis and maturation of the didemnin anti-cancer agents.</title>
        <authorList>
            <person name="Xu Y."/>
            <person name="Kersten R.D."/>
            <person name="Nam S.J."/>
            <person name="Lu L."/>
            <person name="Al-Suwailem A.M."/>
            <person name="Zheng H."/>
            <person name="Fenical W."/>
            <person name="Dorrestein P.C."/>
            <person name="Moore B.S."/>
            <person name="Qian P.Y."/>
        </authorList>
    </citation>
    <scope>NUCLEOTIDE SEQUENCE [LARGE SCALE GENOMIC DNA]</scope>
    <source>
        <strain evidence="8 9">KA081020-065</strain>
    </source>
</reference>
<dbReference type="NCBIfam" id="TIGR00138">
    <property type="entry name" value="rsmG_gidB"/>
    <property type="match status" value="1"/>
</dbReference>
<dbReference type="Proteomes" id="UP000005258">
    <property type="component" value="Chromosome"/>
</dbReference>
<dbReference type="PANTHER" id="PTHR31760">
    <property type="entry name" value="S-ADENOSYL-L-METHIONINE-DEPENDENT METHYLTRANSFERASES SUPERFAMILY PROTEIN"/>
    <property type="match status" value="1"/>
</dbReference>
<feature type="binding site" evidence="6">
    <location>
        <position position="110"/>
    </location>
    <ligand>
        <name>S-adenosyl-L-methionine</name>
        <dbReference type="ChEBI" id="CHEBI:59789"/>
    </ligand>
</feature>
<evidence type="ECO:0000313" key="8">
    <source>
        <dbReference type="EMBL" id="AFK55255.1"/>
    </source>
</evidence>
<evidence type="ECO:0000256" key="1">
    <source>
        <dbReference type="ARBA" id="ARBA00022490"/>
    </source>
</evidence>
<feature type="binding site" evidence="6">
    <location>
        <position position="105"/>
    </location>
    <ligand>
        <name>S-adenosyl-L-methionine</name>
        <dbReference type="ChEBI" id="CHEBI:59789"/>
    </ligand>
</feature>
<comment type="subcellular location">
    <subcellularLocation>
        <location evidence="6">Cytoplasm</location>
    </subcellularLocation>
</comment>
<comment type="similarity">
    <text evidence="6">Belongs to the methyltransferase superfamily. RNA methyltransferase RsmG family.</text>
</comment>
<dbReference type="EC" id="2.1.1.170" evidence="6"/>
<dbReference type="Gene3D" id="3.40.50.150">
    <property type="entry name" value="Vaccinia Virus protein VP39"/>
    <property type="match status" value="1"/>
</dbReference>
<evidence type="ECO:0000256" key="3">
    <source>
        <dbReference type="ARBA" id="ARBA00022603"/>
    </source>
</evidence>
<dbReference type="AlphaFoldDB" id="I3TR67"/>
<evidence type="ECO:0000313" key="9">
    <source>
        <dbReference type="Proteomes" id="UP000005258"/>
    </source>
</evidence>
<feature type="binding site" evidence="6">
    <location>
        <position position="168"/>
    </location>
    <ligand>
        <name>S-adenosyl-L-methionine</name>
        <dbReference type="ChEBI" id="CHEBI:59789"/>
    </ligand>
</feature>
<evidence type="ECO:0000256" key="5">
    <source>
        <dbReference type="ARBA" id="ARBA00022691"/>
    </source>
</evidence>
<proteinExistence type="inferred from homology"/>
<name>I3TR67_TISMK</name>
<dbReference type="eggNOG" id="COG0357">
    <property type="taxonomic scope" value="Bacteria"/>
</dbReference>
<protein>
    <recommendedName>
        <fullName evidence="6">Ribosomal RNA small subunit methyltransferase G</fullName>
        <ecNumber evidence="6">2.1.1.170</ecNumber>
    </recommendedName>
    <alternativeName>
        <fullName evidence="6">16S rRNA 7-methylguanosine methyltransferase</fullName>
        <shortName evidence="6">16S rRNA m7G methyltransferase</shortName>
    </alternativeName>
</protein>
<keyword evidence="2 6" id="KW-0698">rRNA processing</keyword>
<dbReference type="STRING" id="1110502.TMO_3417"/>
<organism evidence="8 9">
    <name type="scientific">Tistrella mobilis (strain KA081020-065)</name>
    <dbReference type="NCBI Taxonomy" id="1110502"/>
    <lineage>
        <taxon>Bacteria</taxon>
        <taxon>Pseudomonadati</taxon>
        <taxon>Pseudomonadota</taxon>
        <taxon>Alphaproteobacteria</taxon>
        <taxon>Geminicoccales</taxon>
        <taxon>Geminicoccaceae</taxon>
        <taxon>Tistrella</taxon>
    </lineage>
</organism>
<gene>
    <name evidence="6 8" type="primary">rsmG</name>
    <name evidence="8" type="ordered locus">TMO_3417</name>
</gene>
<evidence type="ECO:0000256" key="4">
    <source>
        <dbReference type="ARBA" id="ARBA00022679"/>
    </source>
</evidence>
<dbReference type="GO" id="GO:0005829">
    <property type="term" value="C:cytosol"/>
    <property type="evidence" value="ECO:0007669"/>
    <property type="project" value="TreeGrafter"/>
</dbReference>
<feature type="binding site" evidence="6">
    <location>
        <begin position="154"/>
        <end position="155"/>
    </location>
    <ligand>
        <name>S-adenosyl-L-methionine</name>
        <dbReference type="ChEBI" id="CHEBI:59789"/>
    </ligand>
</feature>
<dbReference type="PATRIC" id="fig|1110502.3.peg.3505"/>
<dbReference type="InterPro" id="IPR003682">
    <property type="entry name" value="rRNA_ssu_MeTfrase_G"/>
</dbReference>
<dbReference type="HAMAP" id="MF_00074">
    <property type="entry name" value="16SrRNA_methyltr_G"/>
    <property type="match status" value="1"/>
</dbReference>
<keyword evidence="9" id="KW-1185">Reference proteome</keyword>
<dbReference type="GO" id="GO:0051301">
    <property type="term" value="P:cell division"/>
    <property type="evidence" value="ECO:0007669"/>
    <property type="project" value="UniProtKB-KW"/>
</dbReference>
<dbReference type="SUPFAM" id="SSF53335">
    <property type="entry name" value="S-adenosyl-L-methionine-dependent methyltransferases"/>
    <property type="match status" value="1"/>
</dbReference>
<feature type="region of interest" description="Disordered" evidence="7">
    <location>
        <begin position="1"/>
        <end position="30"/>
    </location>
</feature>
<dbReference type="Pfam" id="PF02527">
    <property type="entry name" value="GidB"/>
    <property type="match status" value="1"/>
</dbReference>
<keyword evidence="4 6" id="KW-0808">Transferase</keyword>
<comment type="catalytic activity">
    <reaction evidence="6">
        <text>guanosine(527) in 16S rRNA + S-adenosyl-L-methionine = N(7)-methylguanosine(527) in 16S rRNA + S-adenosyl-L-homocysteine</text>
        <dbReference type="Rhea" id="RHEA:42732"/>
        <dbReference type="Rhea" id="RHEA-COMP:10209"/>
        <dbReference type="Rhea" id="RHEA-COMP:10210"/>
        <dbReference type="ChEBI" id="CHEBI:57856"/>
        <dbReference type="ChEBI" id="CHEBI:59789"/>
        <dbReference type="ChEBI" id="CHEBI:74269"/>
        <dbReference type="ChEBI" id="CHEBI:74480"/>
        <dbReference type="EC" id="2.1.1.170"/>
    </reaction>
</comment>
<dbReference type="InterPro" id="IPR029063">
    <property type="entry name" value="SAM-dependent_MTases_sf"/>
</dbReference>
<dbReference type="RefSeq" id="WP_014746932.1">
    <property type="nucleotide sequence ID" value="NC_017956.1"/>
</dbReference>
<evidence type="ECO:0000256" key="2">
    <source>
        <dbReference type="ARBA" id="ARBA00022552"/>
    </source>
</evidence>
<comment type="function">
    <text evidence="6">Specifically methylates the N7 position of guanine in position 527 of 16S rRNA.</text>
</comment>
<sequence>MARKPDPPRFSPRPPAQPRLAEPAGPAGADHDIIRPRIDALLAGVPRETLDRLEIYAERLIRWQGAINLVGPATLPELWRRHMLDSAQLLPLIGPAAGRRLVDLGSGAGFPGLVLAALTDLDVHLVESDTRKAIFLRETARAMGIIVTVHAERIERLQALGADLVSARALAPLDKLLEMAIPLARPDAVFWFLKGAQAEAEIAAARTRWTMQVVCHRSMTDEGGVILEAKGLSRVQDRDQSR</sequence>
<feature type="compositionally biased region" description="Pro residues" evidence="7">
    <location>
        <begin position="8"/>
        <end position="17"/>
    </location>
</feature>
<comment type="caution">
    <text evidence="6">Lacks conserved residue(s) required for the propagation of feature annotation.</text>
</comment>
<dbReference type="HOGENOM" id="CLU_065341_1_1_5"/>
<dbReference type="PANTHER" id="PTHR31760:SF0">
    <property type="entry name" value="S-ADENOSYL-L-METHIONINE-DEPENDENT METHYLTRANSFERASES SUPERFAMILY PROTEIN"/>
    <property type="match status" value="1"/>
</dbReference>